<protein>
    <submittedName>
        <fullName evidence="1">Uncharacterized protein</fullName>
    </submittedName>
</protein>
<dbReference type="EMBL" id="KN831961">
    <property type="protein sequence ID" value="KIO07231.1"/>
    <property type="molecule type" value="Genomic_DNA"/>
</dbReference>
<reference evidence="1 2" key="1">
    <citation type="submission" date="2014-04" db="EMBL/GenBank/DDBJ databases">
        <authorList>
            <consortium name="DOE Joint Genome Institute"/>
            <person name="Kuo A."/>
            <person name="Kohler A."/>
            <person name="Costa M.D."/>
            <person name="Nagy L.G."/>
            <person name="Floudas D."/>
            <person name="Copeland A."/>
            <person name="Barry K.W."/>
            <person name="Cichocki N."/>
            <person name="Veneault-Fourrey C."/>
            <person name="LaButti K."/>
            <person name="Lindquist E.A."/>
            <person name="Lipzen A."/>
            <person name="Lundell T."/>
            <person name="Morin E."/>
            <person name="Murat C."/>
            <person name="Sun H."/>
            <person name="Tunlid A."/>
            <person name="Henrissat B."/>
            <person name="Grigoriev I.V."/>
            <person name="Hibbett D.S."/>
            <person name="Martin F."/>
            <person name="Nordberg H.P."/>
            <person name="Cantor M.N."/>
            <person name="Hua S.X."/>
        </authorList>
    </citation>
    <scope>NUCLEOTIDE SEQUENCE [LARGE SCALE GENOMIC DNA]</scope>
    <source>
        <strain evidence="1 2">Marx 270</strain>
    </source>
</reference>
<dbReference type="Proteomes" id="UP000054217">
    <property type="component" value="Unassembled WGS sequence"/>
</dbReference>
<dbReference type="AlphaFoldDB" id="A0A0C3PFX5"/>
<evidence type="ECO:0000313" key="1">
    <source>
        <dbReference type="EMBL" id="KIO07231.1"/>
    </source>
</evidence>
<dbReference type="InParanoid" id="A0A0C3PFX5"/>
<sequence length="97" mass="11113">MDMRRKSDNLLRTHAILAIQQHAADQVSSEHIFVREIGSRSTNEQPIEKPLVNSPDPPQRYYRLTAVISERFRKKGERVARAYAEPVNISLRSSSPV</sequence>
<proteinExistence type="predicted"/>
<dbReference type="HOGENOM" id="CLU_2347558_0_0_1"/>
<keyword evidence="2" id="KW-1185">Reference proteome</keyword>
<name>A0A0C3PFX5_PISTI</name>
<reference evidence="2" key="2">
    <citation type="submission" date="2015-01" db="EMBL/GenBank/DDBJ databases">
        <title>Evolutionary Origins and Diversification of the Mycorrhizal Mutualists.</title>
        <authorList>
            <consortium name="DOE Joint Genome Institute"/>
            <consortium name="Mycorrhizal Genomics Consortium"/>
            <person name="Kohler A."/>
            <person name="Kuo A."/>
            <person name="Nagy L.G."/>
            <person name="Floudas D."/>
            <person name="Copeland A."/>
            <person name="Barry K.W."/>
            <person name="Cichocki N."/>
            <person name="Veneault-Fourrey C."/>
            <person name="LaButti K."/>
            <person name="Lindquist E.A."/>
            <person name="Lipzen A."/>
            <person name="Lundell T."/>
            <person name="Morin E."/>
            <person name="Murat C."/>
            <person name="Riley R."/>
            <person name="Ohm R."/>
            <person name="Sun H."/>
            <person name="Tunlid A."/>
            <person name="Henrissat B."/>
            <person name="Grigoriev I.V."/>
            <person name="Hibbett D.S."/>
            <person name="Martin F."/>
        </authorList>
    </citation>
    <scope>NUCLEOTIDE SEQUENCE [LARGE SCALE GENOMIC DNA]</scope>
    <source>
        <strain evidence="2">Marx 270</strain>
    </source>
</reference>
<accession>A0A0C3PFX5</accession>
<gene>
    <name evidence="1" type="ORF">M404DRAFT_24292</name>
</gene>
<organism evidence="1 2">
    <name type="scientific">Pisolithus tinctorius Marx 270</name>
    <dbReference type="NCBI Taxonomy" id="870435"/>
    <lineage>
        <taxon>Eukaryota</taxon>
        <taxon>Fungi</taxon>
        <taxon>Dikarya</taxon>
        <taxon>Basidiomycota</taxon>
        <taxon>Agaricomycotina</taxon>
        <taxon>Agaricomycetes</taxon>
        <taxon>Agaricomycetidae</taxon>
        <taxon>Boletales</taxon>
        <taxon>Sclerodermatineae</taxon>
        <taxon>Pisolithaceae</taxon>
        <taxon>Pisolithus</taxon>
    </lineage>
</organism>
<evidence type="ECO:0000313" key="2">
    <source>
        <dbReference type="Proteomes" id="UP000054217"/>
    </source>
</evidence>